<comment type="subcellular location">
    <subcellularLocation>
        <location evidence="1">Nucleus</location>
    </subcellularLocation>
</comment>
<keyword evidence="3" id="KW-0805">Transcription regulation</keyword>
<evidence type="ECO:0000256" key="4">
    <source>
        <dbReference type="ARBA" id="ARBA00023163"/>
    </source>
</evidence>
<evidence type="ECO:0000313" key="7">
    <source>
        <dbReference type="EMBL" id="GAA5796726.1"/>
    </source>
</evidence>
<dbReference type="CDD" id="cd00067">
    <property type="entry name" value="GAL4"/>
    <property type="match status" value="1"/>
</dbReference>
<comment type="caution">
    <text evidence="7">The sequence shown here is derived from an EMBL/GenBank/DDBJ whole genome shotgun (WGS) entry which is preliminary data.</text>
</comment>
<evidence type="ECO:0000256" key="1">
    <source>
        <dbReference type="ARBA" id="ARBA00004123"/>
    </source>
</evidence>
<accession>A0ABP9XPN7</accession>
<evidence type="ECO:0000256" key="6">
    <source>
        <dbReference type="SAM" id="Coils"/>
    </source>
</evidence>
<dbReference type="InterPro" id="IPR001138">
    <property type="entry name" value="Zn2Cys6_DnaBD"/>
</dbReference>
<reference evidence="7 8" key="1">
    <citation type="submission" date="2024-04" db="EMBL/GenBank/DDBJ databases">
        <title>genome sequences of Mucor flavus KT1a and Helicostylum pulchrum KT1b strains isolation_sourced from the surface of a dry-aged beef.</title>
        <authorList>
            <person name="Toyotome T."/>
            <person name="Hosono M."/>
            <person name="Torimaru M."/>
            <person name="Fukuda K."/>
            <person name="Mikami N."/>
        </authorList>
    </citation>
    <scope>NUCLEOTIDE SEQUENCE [LARGE SCALE GENOMIC DNA]</scope>
    <source>
        <strain evidence="7 8">KT1b</strain>
    </source>
</reference>
<keyword evidence="8" id="KW-1185">Reference proteome</keyword>
<gene>
    <name evidence="7" type="ORF">HPULCUR_002101</name>
</gene>
<organism evidence="7 8">
    <name type="scientific">Helicostylum pulchrum</name>
    <dbReference type="NCBI Taxonomy" id="562976"/>
    <lineage>
        <taxon>Eukaryota</taxon>
        <taxon>Fungi</taxon>
        <taxon>Fungi incertae sedis</taxon>
        <taxon>Mucoromycota</taxon>
        <taxon>Mucoromycotina</taxon>
        <taxon>Mucoromycetes</taxon>
        <taxon>Mucorales</taxon>
        <taxon>Mucorineae</taxon>
        <taxon>Mucoraceae</taxon>
        <taxon>Helicostylum</taxon>
    </lineage>
</organism>
<dbReference type="EMBL" id="BAABUJ010000006">
    <property type="protein sequence ID" value="GAA5796726.1"/>
    <property type="molecule type" value="Genomic_DNA"/>
</dbReference>
<evidence type="ECO:0000313" key="8">
    <source>
        <dbReference type="Proteomes" id="UP001476247"/>
    </source>
</evidence>
<evidence type="ECO:0000256" key="2">
    <source>
        <dbReference type="ARBA" id="ARBA00022723"/>
    </source>
</evidence>
<sequence length="657" mass="75522">MARKIPCQCKYINKNSKTTTTKKYEANVLLDCKQRRRKCERSCVSEPCERCVRMNRKCLSQDLVEKPESSDDEDYLEEYEDNAELDAMNQQVKNLEYELENLEITLNEHRAIVKKEPVWDIEFVNGQLRLRSDINSLEELMLYGKSVIRYLSPFGTVFKTTSLRFERITPGFVESAMQIVKRIQLPAQGASPAVISQRFSSGFVQLFRPEVFVNDLVNSFFKCLNDTAPLIHEPSYREHFSSLESPLTDPITLAICAGASIFTCRHSLFDSQEKRYFGEYFYKLAIDQLTDIFDDPERGLEALVVINLLIMFMITTLRISECKKWAGISVIIGNSLQQQYPDCFYGNSSYPRLTRIKYATIHRNCILSECFLSMIEFITANRQDEIIHSKVQVDILPDESDEVRELLTLMNHIFRLALHPVSIIIVTQVRHMAVGEMAELNFEQIVQYEEVVSEWWHSLPEEFKITKEPYDCTKELIAKTNHIPKLIMVCYLYTLTLSIQGCLIRPTYKVELENVSSAVRDRAIHLAMHSADMVILLAKRMDSLDTVCYSPARLLIRSIDSLLTLIEIKDKSMAKAARSKLDEYMYELSQNIPLDHQVSSSESPFLLLTVSQPGTTPSVTELYQNYPLPGEALMYDIITCTVQKNIGIDLKEKSSSS</sequence>
<evidence type="ECO:0000256" key="5">
    <source>
        <dbReference type="ARBA" id="ARBA00023242"/>
    </source>
</evidence>
<dbReference type="PANTHER" id="PTHR47338:SF20">
    <property type="entry name" value="ZN(II)2CYS6 TRANSCRIPTION FACTOR (EUROFUNG)"/>
    <property type="match status" value="1"/>
</dbReference>
<keyword evidence="2" id="KW-0479">Metal-binding</keyword>
<proteinExistence type="predicted"/>
<keyword evidence="6" id="KW-0175">Coiled coil</keyword>
<dbReference type="InterPro" id="IPR050815">
    <property type="entry name" value="TF_fung"/>
</dbReference>
<evidence type="ECO:0008006" key="9">
    <source>
        <dbReference type="Google" id="ProtNLM"/>
    </source>
</evidence>
<dbReference type="PANTHER" id="PTHR47338">
    <property type="entry name" value="ZN(II)2CYS6 TRANSCRIPTION FACTOR (EUROFUNG)-RELATED"/>
    <property type="match status" value="1"/>
</dbReference>
<keyword evidence="5" id="KW-0539">Nucleus</keyword>
<protein>
    <recommendedName>
        <fullName evidence="9">Zn(2)-C6 fungal-type domain-containing protein</fullName>
    </recommendedName>
</protein>
<keyword evidence="4" id="KW-0804">Transcription</keyword>
<evidence type="ECO:0000256" key="3">
    <source>
        <dbReference type="ARBA" id="ARBA00023015"/>
    </source>
</evidence>
<dbReference type="Proteomes" id="UP001476247">
    <property type="component" value="Unassembled WGS sequence"/>
</dbReference>
<feature type="coiled-coil region" evidence="6">
    <location>
        <begin position="85"/>
        <end position="112"/>
    </location>
</feature>
<name>A0ABP9XPN7_9FUNG</name>
<dbReference type="CDD" id="cd12148">
    <property type="entry name" value="fungal_TF_MHR"/>
    <property type="match status" value="1"/>
</dbReference>